<dbReference type="EMBL" id="VFPQ01000001">
    <property type="protein sequence ID" value="TQM74935.1"/>
    <property type="molecule type" value="Genomic_DNA"/>
</dbReference>
<evidence type="ECO:0000256" key="1">
    <source>
        <dbReference type="SAM" id="MobiDB-lite"/>
    </source>
</evidence>
<feature type="compositionally biased region" description="Low complexity" evidence="1">
    <location>
        <begin position="258"/>
        <end position="274"/>
    </location>
</feature>
<name>A0A543IWI6_9ACTN</name>
<dbReference type="AlphaFoldDB" id="A0A543IWI6"/>
<comment type="caution">
    <text evidence="2">The sequence shown here is derived from an EMBL/GenBank/DDBJ whole genome shotgun (WGS) entry which is preliminary data.</text>
</comment>
<feature type="region of interest" description="Disordered" evidence="1">
    <location>
        <begin position="206"/>
        <end position="230"/>
    </location>
</feature>
<proteinExistence type="predicted"/>
<feature type="compositionally biased region" description="Gly residues" evidence="1">
    <location>
        <begin position="24"/>
        <end position="37"/>
    </location>
</feature>
<evidence type="ECO:0000313" key="2">
    <source>
        <dbReference type="EMBL" id="TQM74935.1"/>
    </source>
</evidence>
<accession>A0A543IWI6</accession>
<dbReference type="Proteomes" id="UP000319213">
    <property type="component" value="Unassembled WGS sequence"/>
</dbReference>
<sequence length="282" mass="29328">MSGPAWPRLDPTVAVARLFPAGSGRPGRGSGTGGGEGRSVAWAWSCAGPCVGSLVGGREGTGRPPWCGDGEAWTWALRHRGTLPRSRRADPAGLRAPWSHRIVAPGDACGIARRCVGPGGVCRAEKGVRGMERGGCAGGGVTLWMGWVNSGEMDALCRMRGGGSPSKTVTNHAICDHAVSPSPRRRSRAVANRTGDLDSRARRVATDDGGMGATTRITGPRPDAHPEGRRPSARALSCCFLLCRRLVGHLRAVPVAAVPSGGRARPPARGRASVIPPVRPDQ</sequence>
<protein>
    <submittedName>
        <fullName evidence="2">Uncharacterized protein</fullName>
    </submittedName>
</protein>
<feature type="region of interest" description="Disordered" evidence="1">
    <location>
        <begin position="258"/>
        <end position="282"/>
    </location>
</feature>
<organism evidence="2 3">
    <name type="scientific">Thermopolyspora flexuosa</name>
    <dbReference type="NCBI Taxonomy" id="103836"/>
    <lineage>
        <taxon>Bacteria</taxon>
        <taxon>Bacillati</taxon>
        <taxon>Actinomycetota</taxon>
        <taxon>Actinomycetes</taxon>
        <taxon>Streptosporangiales</taxon>
        <taxon>Streptosporangiaceae</taxon>
        <taxon>Thermopolyspora</taxon>
    </lineage>
</organism>
<gene>
    <name evidence="2" type="ORF">FHX40_1621</name>
</gene>
<reference evidence="2 3" key="1">
    <citation type="submission" date="2019-06" db="EMBL/GenBank/DDBJ databases">
        <title>Sequencing the genomes of 1000 actinobacteria strains.</title>
        <authorList>
            <person name="Klenk H.-P."/>
        </authorList>
    </citation>
    <scope>NUCLEOTIDE SEQUENCE [LARGE SCALE GENOMIC DNA]</scope>
    <source>
        <strain evidence="2 3">DSM 43186</strain>
    </source>
</reference>
<feature type="region of interest" description="Disordered" evidence="1">
    <location>
        <begin position="19"/>
        <end position="38"/>
    </location>
</feature>
<keyword evidence="3" id="KW-1185">Reference proteome</keyword>
<evidence type="ECO:0000313" key="3">
    <source>
        <dbReference type="Proteomes" id="UP000319213"/>
    </source>
</evidence>